<dbReference type="AlphaFoldDB" id="A0A6C0JMK8"/>
<evidence type="ECO:0000313" key="1">
    <source>
        <dbReference type="EMBL" id="QHU05697.1"/>
    </source>
</evidence>
<proteinExistence type="predicted"/>
<sequence>MSWGTNYVTSNNLNIPYPGIVQDGRLFTDYSPSAVVNDKIKSDNRITTDREYRTYLINNAESIMNYNFKTSGTTSSSLGKTYPYTFYDVNDRSLPPGYESSIPKNLYLTREQLVANETRPMLTSFK</sequence>
<organism evidence="1">
    <name type="scientific">viral metagenome</name>
    <dbReference type="NCBI Taxonomy" id="1070528"/>
    <lineage>
        <taxon>unclassified sequences</taxon>
        <taxon>metagenomes</taxon>
        <taxon>organismal metagenomes</taxon>
    </lineage>
</organism>
<dbReference type="EMBL" id="MN740418">
    <property type="protein sequence ID" value="QHU05697.1"/>
    <property type="molecule type" value="Genomic_DNA"/>
</dbReference>
<name>A0A6C0JMK8_9ZZZZ</name>
<reference evidence="1" key="1">
    <citation type="journal article" date="2020" name="Nature">
        <title>Giant virus diversity and host interactions through global metagenomics.</title>
        <authorList>
            <person name="Schulz F."/>
            <person name="Roux S."/>
            <person name="Paez-Espino D."/>
            <person name="Jungbluth S."/>
            <person name="Walsh D.A."/>
            <person name="Denef V.J."/>
            <person name="McMahon K.D."/>
            <person name="Konstantinidis K.T."/>
            <person name="Eloe-Fadrosh E.A."/>
            <person name="Kyrpides N.C."/>
            <person name="Woyke T."/>
        </authorList>
    </citation>
    <scope>NUCLEOTIDE SEQUENCE</scope>
    <source>
        <strain evidence="1">GVMAG-M-3300027736-24</strain>
    </source>
</reference>
<protein>
    <submittedName>
        <fullName evidence="1">Uncharacterized protein</fullName>
    </submittedName>
</protein>
<accession>A0A6C0JMK8</accession>